<dbReference type="EC" id="3.1.26.4" evidence="2"/>
<dbReference type="SUPFAM" id="SSF56672">
    <property type="entry name" value="DNA/RNA polymerases"/>
    <property type="match status" value="1"/>
</dbReference>
<evidence type="ECO:0000259" key="3">
    <source>
        <dbReference type="Pfam" id="PF00078"/>
    </source>
</evidence>
<name>A0ABR3NL22_9TELE</name>
<dbReference type="Proteomes" id="UP001558613">
    <property type="component" value="Unassembled WGS sequence"/>
</dbReference>
<evidence type="ECO:0000256" key="1">
    <source>
        <dbReference type="ARBA" id="ARBA00010879"/>
    </source>
</evidence>
<protein>
    <recommendedName>
        <fullName evidence="2">ribonuclease H</fullName>
        <ecNumber evidence="2">3.1.26.4</ecNumber>
    </recommendedName>
</protein>
<evidence type="ECO:0000256" key="2">
    <source>
        <dbReference type="ARBA" id="ARBA00012180"/>
    </source>
</evidence>
<dbReference type="CDD" id="cd01647">
    <property type="entry name" value="RT_LTR"/>
    <property type="match status" value="1"/>
</dbReference>
<dbReference type="InterPro" id="IPR043502">
    <property type="entry name" value="DNA/RNA_pol_sf"/>
</dbReference>
<comment type="similarity">
    <text evidence="1">Belongs to the beta type-B retroviral polymerase family. HERV class-II K(HML-2) pol subfamily.</text>
</comment>
<feature type="domain" description="Reverse transcriptase" evidence="3">
    <location>
        <begin position="119"/>
        <end position="208"/>
    </location>
</feature>
<dbReference type="InterPro" id="IPR043128">
    <property type="entry name" value="Rev_trsase/Diguanyl_cyclase"/>
</dbReference>
<accession>A0ABR3NL22</accession>
<reference evidence="4 5" key="1">
    <citation type="submission" date="2023-09" db="EMBL/GenBank/DDBJ databases">
        <authorList>
            <person name="Wang M."/>
        </authorList>
    </citation>
    <scope>NUCLEOTIDE SEQUENCE [LARGE SCALE GENOMIC DNA]</scope>
    <source>
        <strain evidence="4">GT-2023</strain>
        <tissue evidence="4">Liver</tissue>
    </source>
</reference>
<dbReference type="InterPro" id="IPR050951">
    <property type="entry name" value="Retrovirus_Pol_polyprotein"/>
</dbReference>
<comment type="caution">
    <text evidence="4">The sequence shown here is derived from an EMBL/GenBank/DDBJ whole genome shotgun (WGS) entry which is preliminary data.</text>
</comment>
<dbReference type="Pfam" id="PF00078">
    <property type="entry name" value="RVT_1"/>
    <property type="match status" value="1"/>
</dbReference>
<evidence type="ECO:0000313" key="5">
    <source>
        <dbReference type="Proteomes" id="UP001558613"/>
    </source>
</evidence>
<keyword evidence="5" id="KW-1185">Reference proteome</keyword>
<dbReference type="EMBL" id="JAYMGO010000003">
    <property type="protein sequence ID" value="KAL1277373.1"/>
    <property type="molecule type" value="Genomic_DNA"/>
</dbReference>
<dbReference type="PANTHER" id="PTHR37984">
    <property type="entry name" value="PROTEIN CBG26694"/>
    <property type="match status" value="1"/>
</dbReference>
<gene>
    <name evidence="4" type="ORF">QQF64_024046</name>
</gene>
<proteinExistence type="inferred from homology"/>
<dbReference type="Gene3D" id="3.10.10.10">
    <property type="entry name" value="HIV Type 1 Reverse Transcriptase, subunit A, domain 1"/>
    <property type="match status" value="1"/>
</dbReference>
<dbReference type="InterPro" id="IPR000477">
    <property type="entry name" value="RT_dom"/>
</dbReference>
<sequence length="208" mass="24343">MDQLKPPEPSVWKGKFCRKLERLDSRFELYLIASGISEKSEKIKVCHFFCSSQETMQTRVHHIQTKPDVIPVIHPPRKVPIALKKDIERELKLMEEMGVIKKQTEPTEWVNSMVTIVKPNKIRICIDPQELNREIRREHYPLKTIEEVVAEMPRAKIFSVVDANQGFWQIRLDEESSKLCTFNTPFGRYSFTRLPFGISSAPEVFQRC</sequence>
<evidence type="ECO:0000313" key="4">
    <source>
        <dbReference type="EMBL" id="KAL1277373.1"/>
    </source>
</evidence>
<dbReference type="PANTHER" id="PTHR37984:SF5">
    <property type="entry name" value="PROTEIN NYNRIN-LIKE"/>
    <property type="match status" value="1"/>
</dbReference>
<organism evidence="4 5">
    <name type="scientific">Cirrhinus molitorella</name>
    <name type="common">mud carp</name>
    <dbReference type="NCBI Taxonomy" id="172907"/>
    <lineage>
        <taxon>Eukaryota</taxon>
        <taxon>Metazoa</taxon>
        <taxon>Chordata</taxon>
        <taxon>Craniata</taxon>
        <taxon>Vertebrata</taxon>
        <taxon>Euteleostomi</taxon>
        <taxon>Actinopterygii</taxon>
        <taxon>Neopterygii</taxon>
        <taxon>Teleostei</taxon>
        <taxon>Ostariophysi</taxon>
        <taxon>Cypriniformes</taxon>
        <taxon>Cyprinidae</taxon>
        <taxon>Labeoninae</taxon>
        <taxon>Labeonini</taxon>
        <taxon>Cirrhinus</taxon>
    </lineage>
</organism>
<dbReference type="Gene3D" id="3.30.70.270">
    <property type="match status" value="1"/>
</dbReference>